<evidence type="ECO:0000313" key="6">
    <source>
        <dbReference type="Proteomes" id="UP000886523"/>
    </source>
</evidence>
<keyword evidence="1 3" id="KW-0808">Transferase</keyword>
<dbReference type="GO" id="GO:0006696">
    <property type="term" value="P:ergosterol biosynthetic process"/>
    <property type="evidence" value="ECO:0007669"/>
    <property type="project" value="TreeGrafter"/>
</dbReference>
<name>A0A9P6B890_9AGAM</name>
<dbReference type="AlphaFoldDB" id="A0A9P6B890"/>
<protein>
    <recommendedName>
        <fullName evidence="4">SAM-dependent methyltransferase Erg6/SMT-type domain-containing protein</fullName>
    </recommendedName>
</protein>
<dbReference type="Pfam" id="PF13847">
    <property type="entry name" value="Methyltransf_31"/>
    <property type="match status" value="1"/>
</dbReference>
<accession>A0A9P6B890</accession>
<evidence type="ECO:0000256" key="1">
    <source>
        <dbReference type="ARBA" id="ARBA00022679"/>
    </source>
</evidence>
<dbReference type="PANTHER" id="PTHR44068">
    <property type="entry name" value="ZGC:194242"/>
    <property type="match status" value="1"/>
</dbReference>
<dbReference type="Proteomes" id="UP000886523">
    <property type="component" value="Unassembled WGS sequence"/>
</dbReference>
<dbReference type="GO" id="GO:0003838">
    <property type="term" value="F:sterol 24-C-methyltransferase activity"/>
    <property type="evidence" value="ECO:0007669"/>
    <property type="project" value="TreeGrafter"/>
</dbReference>
<reference evidence="5" key="1">
    <citation type="journal article" date="2020" name="Nat. Commun.">
        <title>Large-scale genome sequencing of mycorrhizal fungi provides insights into the early evolution of symbiotic traits.</title>
        <authorList>
            <person name="Miyauchi S."/>
            <person name="Kiss E."/>
            <person name="Kuo A."/>
            <person name="Drula E."/>
            <person name="Kohler A."/>
            <person name="Sanchez-Garcia M."/>
            <person name="Morin E."/>
            <person name="Andreopoulos B."/>
            <person name="Barry K.W."/>
            <person name="Bonito G."/>
            <person name="Buee M."/>
            <person name="Carver A."/>
            <person name="Chen C."/>
            <person name="Cichocki N."/>
            <person name="Clum A."/>
            <person name="Culley D."/>
            <person name="Crous P.W."/>
            <person name="Fauchery L."/>
            <person name="Girlanda M."/>
            <person name="Hayes R.D."/>
            <person name="Keri Z."/>
            <person name="LaButti K."/>
            <person name="Lipzen A."/>
            <person name="Lombard V."/>
            <person name="Magnuson J."/>
            <person name="Maillard F."/>
            <person name="Murat C."/>
            <person name="Nolan M."/>
            <person name="Ohm R.A."/>
            <person name="Pangilinan J."/>
            <person name="Pereira M.F."/>
            <person name="Perotto S."/>
            <person name="Peter M."/>
            <person name="Pfister S."/>
            <person name="Riley R."/>
            <person name="Sitrit Y."/>
            <person name="Stielow J.B."/>
            <person name="Szollosi G."/>
            <person name="Zifcakova L."/>
            <person name="Stursova M."/>
            <person name="Spatafora J.W."/>
            <person name="Tedersoo L."/>
            <person name="Vaario L.M."/>
            <person name="Yamada A."/>
            <person name="Yan M."/>
            <person name="Wang P."/>
            <person name="Xu J."/>
            <person name="Bruns T."/>
            <person name="Baldrian P."/>
            <person name="Vilgalys R."/>
            <person name="Dunand C."/>
            <person name="Henrissat B."/>
            <person name="Grigoriev I.V."/>
            <person name="Hibbett D."/>
            <person name="Nagy L.G."/>
            <person name="Martin F.M."/>
        </authorList>
    </citation>
    <scope>NUCLEOTIDE SEQUENCE</scope>
    <source>
        <strain evidence="5">UP504</strain>
    </source>
</reference>
<keyword evidence="3" id="KW-0489">Methyltransferase</keyword>
<organism evidence="5 6">
    <name type="scientific">Hydnum rufescens UP504</name>
    <dbReference type="NCBI Taxonomy" id="1448309"/>
    <lineage>
        <taxon>Eukaryota</taxon>
        <taxon>Fungi</taxon>
        <taxon>Dikarya</taxon>
        <taxon>Basidiomycota</taxon>
        <taxon>Agaricomycotina</taxon>
        <taxon>Agaricomycetes</taxon>
        <taxon>Cantharellales</taxon>
        <taxon>Hydnaceae</taxon>
        <taxon>Hydnum</taxon>
    </lineage>
</organism>
<proteinExistence type="inferred from homology"/>
<dbReference type="InterPro" id="IPR030384">
    <property type="entry name" value="MeTrfase_SMT"/>
</dbReference>
<comment type="similarity">
    <text evidence="2 3">Belongs to the class I-like SAM-binding methyltransferase superfamily. Erg6/SMT family.</text>
</comment>
<evidence type="ECO:0000256" key="2">
    <source>
        <dbReference type="ARBA" id="ARBA00038188"/>
    </source>
</evidence>
<comment type="caution">
    <text evidence="5">The sequence shown here is derived from an EMBL/GenBank/DDBJ whole genome shotgun (WGS) entry which is preliminary data.</text>
</comment>
<dbReference type="SUPFAM" id="SSF53335">
    <property type="entry name" value="S-adenosyl-L-methionine-dependent methyltransferases"/>
    <property type="match status" value="1"/>
</dbReference>
<feature type="domain" description="SAM-dependent methyltransferase Erg6/SMT-type" evidence="4">
    <location>
        <begin position="49"/>
        <end position="339"/>
    </location>
</feature>
<dbReference type="Gene3D" id="3.40.50.150">
    <property type="entry name" value="Vaccinia Virus protein VP39"/>
    <property type="match status" value="1"/>
</dbReference>
<sequence length="348" mass="38956">MDSSKPDGRINSRIENYTKFFEADGATDSKEHTENRLQNYADVVNGEDTYDGATEMYESGWGKSFHFSRFYKGEGFQQSLARHEHYLAAQMGLKPGMRVLDVGCGVGGPAREISHFTDVKIVGINNNAFQVHRARQYTEKAGLSDSIQFVQGDFMALSDTFGVESFDAVYAIEATVHAPSFEGIYGEIYKVLKPGGIFGVYEWVMTDAWDPSIPEHKEIAHKIEVGNGIAQMRTWANAKKPLKQSDLAERPDEVSWYYPLEVRRLAQGSDRLGLFYGASDDLIGIFLTHTMLWFFELLRLVPKGTWDVCEQLKLAADGLTAGGRTKIFTPMALFILRKPGAKINGVNH</sequence>
<dbReference type="CDD" id="cd02440">
    <property type="entry name" value="AdoMet_MTases"/>
    <property type="match status" value="1"/>
</dbReference>
<dbReference type="EMBL" id="MU128918">
    <property type="protein sequence ID" value="KAF9519344.1"/>
    <property type="molecule type" value="Genomic_DNA"/>
</dbReference>
<dbReference type="InterPro" id="IPR029063">
    <property type="entry name" value="SAM-dependent_MTases_sf"/>
</dbReference>
<dbReference type="PANTHER" id="PTHR44068:SF1">
    <property type="entry name" value="HYPOTHETICAL LOC100005854"/>
    <property type="match status" value="1"/>
</dbReference>
<keyword evidence="6" id="KW-1185">Reference proteome</keyword>
<evidence type="ECO:0000313" key="5">
    <source>
        <dbReference type="EMBL" id="KAF9519344.1"/>
    </source>
</evidence>
<dbReference type="Pfam" id="PF08498">
    <property type="entry name" value="Sterol_MT_C"/>
    <property type="match status" value="1"/>
</dbReference>
<keyword evidence="3" id="KW-0949">S-adenosyl-L-methionine</keyword>
<dbReference type="InterPro" id="IPR025714">
    <property type="entry name" value="Methyltranfer_dom"/>
</dbReference>
<dbReference type="InterPro" id="IPR050447">
    <property type="entry name" value="Erg6_SMT_methyltransf"/>
</dbReference>
<evidence type="ECO:0000259" key="4">
    <source>
        <dbReference type="PROSITE" id="PS51685"/>
    </source>
</evidence>
<dbReference type="InterPro" id="IPR013705">
    <property type="entry name" value="Sterol_MeTrfase_C"/>
</dbReference>
<dbReference type="GO" id="GO:0032259">
    <property type="term" value="P:methylation"/>
    <property type="evidence" value="ECO:0007669"/>
    <property type="project" value="UniProtKB-KW"/>
</dbReference>
<evidence type="ECO:0000256" key="3">
    <source>
        <dbReference type="PROSITE-ProRule" id="PRU01022"/>
    </source>
</evidence>
<gene>
    <name evidence="5" type="ORF">BS47DRAFT_1337105</name>
</gene>
<dbReference type="OrthoDB" id="4310724at2759"/>
<dbReference type="GO" id="GO:0005783">
    <property type="term" value="C:endoplasmic reticulum"/>
    <property type="evidence" value="ECO:0007669"/>
    <property type="project" value="TreeGrafter"/>
</dbReference>
<dbReference type="PROSITE" id="PS51685">
    <property type="entry name" value="SAM_MT_ERG6_SMT"/>
    <property type="match status" value="1"/>
</dbReference>